<evidence type="ECO:0000256" key="2">
    <source>
        <dbReference type="ARBA" id="ARBA00023125"/>
    </source>
</evidence>
<dbReference type="SUPFAM" id="SSF47413">
    <property type="entry name" value="lambda repressor-like DNA-binding domains"/>
    <property type="match status" value="1"/>
</dbReference>
<name>A0A1C4Z1J0_9ACTN</name>
<dbReference type="EMBL" id="FMCR01000005">
    <property type="protein sequence ID" value="SCF26451.1"/>
    <property type="molecule type" value="Genomic_DNA"/>
</dbReference>
<gene>
    <name evidence="5" type="ORF">GA0070561_4763</name>
</gene>
<reference evidence="5 6" key="1">
    <citation type="submission" date="2016-06" db="EMBL/GenBank/DDBJ databases">
        <authorList>
            <person name="Kjaerup R.B."/>
            <person name="Dalgaard T.S."/>
            <person name="Juul-Madsen H.R."/>
        </authorList>
    </citation>
    <scope>NUCLEOTIDE SEQUENCE [LARGE SCALE GENOMIC DNA]</scope>
    <source>
        <strain evidence="5 6">DSM 44871</strain>
    </source>
</reference>
<dbReference type="SMART" id="SM00354">
    <property type="entry name" value="HTH_LACI"/>
    <property type="match status" value="1"/>
</dbReference>
<protein>
    <submittedName>
        <fullName evidence="5">Transcriptional regulator, LacI family</fullName>
    </submittedName>
</protein>
<dbReference type="AlphaFoldDB" id="A0A1C4Z1J0"/>
<evidence type="ECO:0000313" key="6">
    <source>
        <dbReference type="Proteomes" id="UP000198864"/>
    </source>
</evidence>
<keyword evidence="2" id="KW-0238">DNA-binding</keyword>
<dbReference type="STRING" id="285676.GA0070561_4763"/>
<dbReference type="Gene3D" id="3.40.50.2300">
    <property type="match status" value="2"/>
</dbReference>
<proteinExistence type="predicted"/>
<dbReference type="GO" id="GO:0003700">
    <property type="term" value="F:DNA-binding transcription factor activity"/>
    <property type="evidence" value="ECO:0007669"/>
    <property type="project" value="TreeGrafter"/>
</dbReference>
<dbReference type="CDD" id="cd06279">
    <property type="entry name" value="PBP1_LacI-like"/>
    <property type="match status" value="1"/>
</dbReference>
<keyword evidence="1" id="KW-0805">Transcription regulation</keyword>
<dbReference type="RefSeq" id="WP_091403995.1">
    <property type="nucleotide sequence ID" value="NZ_FMCR01000005.1"/>
</dbReference>
<keyword evidence="3" id="KW-0804">Transcription</keyword>
<dbReference type="InterPro" id="IPR046335">
    <property type="entry name" value="LacI/GalR-like_sensor"/>
</dbReference>
<dbReference type="Proteomes" id="UP000198864">
    <property type="component" value="Unassembled WGS sequence"/>
</dbReference>
<dbReference type="GO" id="GO:0000976">
    <property type="term" value="F:transcription cis-regulatory region binding"/>
    <property type="evidence" value="ECO:0007669"/>
    <property type="project" value="TreeGrafter"/>
</dbReference>
<dbReference type="Gene3D" id="1.10.260.40">
    <property type="entry name" value="lambda repressor-like DNA-binding domains"/>
    <property type="match status" value="1"/>
</dbReference>
<evidence type="ECO:0000256" key="3">
    <source>
        <dbReference type="ARBA" id="ARBA00023163"/>
    </source>
</evidence>
<evidence type="ECO:0000256" key="1">
    <source>
        <dbReference type="ARBA" id="ARBA00023015"/>
    </source>
</evidence>
<sequence length="351" mass="36845">MNRPADNPKRPTLRQVASAAGVSPMTVSYAYSQPGRVSAEAAAKVRAAAQKLGYPGPHPAARGLRRGRVGTLGVVLGERLSYAFDDPQAARFLAGVSDVCAAEGVGLTLVPITGAPTDAERVAQAAVDGFVVWTTSDDDPVLDAVADTGLPAVVHAGPHGRGMPVIGIDDRAAAAAIGQTAFAEARRPLVLGFPLDRRRSRHLLTGGDVVDMKYPVTRHRWEGFLDAWTQAGRLATQLRLASCPVNHSTEGETFALELLQGAEPPDAIAAMSDELALGALRAAARAGLHLPDDLTLTGWDDSDAAADAGLTTLAQSLRDQGAHCARVALGRPTQASPQHRWHIVARATTRR</sequence>
<dbReference type="Pfam" id="PF00356">
    <property type="entry name" value="LacI"/>
    <property type="match status" value="1"/>
</dbReference>
<dbReference type="SUPFAM" id="SSF53822">
    <property type="entry name" value="Periplasmic binding protein-like I"/>
    <property type="match status" value="1"/>
</dbReference>
<dbReference type="PANTHER" id="PTHR30146:SF138">
    <property type="entry name" value="TRANSCRIPTIONAL REGULATORY PROTEIN"/>
    <property type="match status" value="1"/>
</dbReference>
<accession>A0A1C4Z1J0</accession>
<evidence type="ECO:0000313" key="5">
    <source>
        <dbReference type="EMBL" id="SCF26451.1"/>
    </source>
</evidence>
<dbReference type="PANTHER" id="PTHR30146">
    <property type="entry name" value="LACI-RELATED TRANSCRIPTIONAL REPRESSOR"/>
    <property type="match status" value="1"/>
</dbReference>
<dbReference type="PROSITE" id="PS50932">
    <property type="entry name" value="HTH_LACI_2"/>
    <property type="match status" value="1"/>
</dbReference>
<dbReference type="InterPro" id="IPR010982">
    <property type="entry name" value="Lambda_DNA-bd_dom_sf"/>
</dbReference>
<evidence type="ECO:0000259" key="4">
    <source>
        <dbReference type="PROSITE" id="PS50932"/>
    </source>
</evidence>
<dbReference type="InterPro" id="IPR000843">
    <property type="entry name" value="HTH_LacI"/>
</dbReference>
<dbReference type="Pfam" id="PF13377">
    <property type="entry name" value="Peripla_BP_3"/>
    <property type="match status" value="1"/>
</dbReference>
<organism evidence="5 6">
    <name type="scientific">Micromonospora saelicesensis</name>
    <dbReference type="NCBI Taxonomy" id="285676"/>
    <lineage>
        <taxon>Bacteria</taxon>
        <taxon>Bacillati</taxon>
        <taxon>Actinomycetota</taxon>
        <taxon>Actinomycetes</taxon>
        <taxon>Micromonosporales</taxon>
        <taxon>Micromonosporaceae</taxon>
        <taxon>Micromonospora</taxon>
    </lineage>
</organism>
<dbReference type="InterPro" id="IPR028082">
    <property type="entry name" value="Peripla_BP_I"/>
</dbReference>
<feature type="domain" description="HTH lacI-type" evidence="4">
    <location>
        <begin position="11"/>
        <end position="66"/>
    </location>
</feature>